<dbReference type="InterPro" id="IPR050266">
    <property type="entry name" value="AB_hydrolase_sf"/>
</dbReference>
<dbReference type="InterPro" id="IPR000073">
    <property type="entry name" value="AB_hydrolase_1"/>
</dbReference>
<feature type="domain" description="AB hydrolase-1" evidence="3">
    <location>
        <begin position="63"/>
        <end position="302"/>
    </location>
</feature>
<dbReference type="PRINTS" id="PR00111">
    <property type="entry name" value="ABHYDROLASE"/>
</dbReference>
<dbReference type="OrthoDB" id="5853561at2"/>
<evidence type="ECO:0000259" key="3">
    <source>
        <dbReference type="Pfam" id="PF00561"/>
    </source>
</evidence>
<name>A0A4Z0BV72_9BURK</name>
<evidence type="ECO:0000256" key="1">
    <source>
        <dbReference type="SAM" id="MobiDB-lite"/>
    </source>
</evidence>
<dbReference type="Gene3D" id="3.40.50.1820">
    <property type="entry name" value="alpha/beta hydrolase"/>
    <property type="match status" value="1"/>
</dbReference>
<dbReference type="RefSeq" id="WP_135263797.1">
    <property type="nucleotide sequence ID" value="NZ_SMLM01000002.1"/>
</dbReference>
<dbReference type="InterPro" id="IPR029058">
    <property type="entry name" value="AB_hydrolase_fold"/>
</dbReference>
<feature type="region of interest" description="Disordered" evidence="1">
    <location>
        <begin position="342"/>
        <end position="363"/>
    </location>
</feature>
<dbReference type="Proteomes" id="UP000298180">
    <property type="component" value="Unassembled WGS sequence"/>
</dbReference>
<dbReference type="EMBL" id="SMLM01000002">
    <property type="protein sequence ID" value="TFZ02270.1"/>
    <property type="molecule type" value="Genomic_DNA"/>
</dbReference>
<dbReference type="PRINTS" id="PR00412">
    <property type="entry name" value="EPOXHYDRLASE"/>
</dbReference>
<evidence type="ECO:0000313" key="5">
    <source>
        <dbReference type="Proteomes" id="UP000298180"/>
    </source>
</evidence>
<feature type="compositionally biased region" description="Basic and acidic residues" evidence="1">
    <location>
        <begin position="342"/>
        <end position="351"/>
    </location>
</feature>
<keyword evidence="2" id="KW-0732">Signal</keyword>
<keyword evidence="5" id="KW-1185">Reference proteome</keyword>
<evidence type="ECO:0000256" key="2">
    <source>
        <dbReference type="SAM" id="SignalP"/>
    </source>
</evidence>
<dbReference type="SUPFAM" id="SSF53474">
    <property type="entry name" value="alpha/beta-Hydrolases"/>
    <property type="match status" value="1"/>
</dbReference>
<dbReference type="GO" id="GO:0016787">
    <property type="term" value="F:hydrolase activity"/>
    <property type="evidence" value="ECO:0007669"/>
    <property type="project" value="UniProtKB-KW"/>
</dbReference>
<sequence length="363" mass="39887">MNMMSSGAARATSIGALAAVAAAASAFWVEQRARAAERRYQAHNHLVYINGTRLHYQLVGEGPPVMLVHGNLVHGADFEASGLLERLARKHQVLVIDRPGFGHSDRPRDQVWTPARQARLLHHAASVLGLDRPVVVGHSLGTQVALCMALQEPSSVAGLVLVSGYYWPSFRLDRWMAMPAALPLLGDLLRYTTEAWTARASLGQAVRSMFHPNPVPARFIELLPREMLLRPLQQRATLEDGSDMVPQARALAKQYGNLRVPVTLIAGAKDRIVTPRQTLRLQSRLPQARVHMLAGVGHMAHYHAHEQIERAIDEAFGAKRTGTIASFDPHVPPTVRPIIAAHEQRSRDEAKAPLPEAAVDRSP</sequence>
<organism evidence="4 5">
    <name type="scientific">Ramlibacter henchirensis</name>
    <dbReference type="NCBI Taxonomy" id="204072"/>
    <lineage>
        <taxon>Bacteria</taxon>
        <taxon>Pseudomonadati</taxon>
        <taxon>Pseudomonadota</taxon>
        <taxon>Betaproteobacteria</taxon>
        <taxon>Burkholderiales</taxon>
        <taxon>Comamonadaceae</taxon>
        <taxon>Ramlibacter</taxon>
    </lineage>
</organism>
<keyword evidence="4" id="KW-0378">Hydrolase</keyword>
<gene>
    <name evidence="4" type="ORF">EZ313_13430</name>
</gene>
<dbReference type="PANTHER" id="PTHR43798">
    <property type="entry name" value="MONOACYLGLYCEROL LIPASE"/>
    <property type="match status" value="1"/>
</dbReference>
<feature type="chain" id="PRO_5021221152" evidence="2">
    <location>
        <begin position="19"/>
        <end position="363"/>
    </location>
</feature>
<reference evidence="4 5" key="1">
    <citation type="submission" date="2019-03" db="EMBL/GenBank/DDBJ databases">
        <title>Ramlibacter henchirensis DSM 14656, whole genome shotgun sequence.</title>
        <authorList>
            <person name="Zhang X."/>
            <person name="Feng G."/>
            <person name="Zhu H."/>
        </authorList>
    </citation>
    <scope>NUCLEOTIDE SEQUENCE [LARGE SCALE GENOMIC DNA]</scope>
    <source>
        <strain evidence="4 5">DSM 14656</strain>
    </source>
</reference>
<evidence type="ECO:0000313" key="4">
    <source>
        <dbReference type="EMBL" id="TFZ02270.1"/>
    </source>
</evidence>
<dbReference type="Pfam" id="PF00561">
    <property type="entry name" value="Abhydrolase_1"/>
    <property type="match status" value="1"/>
</dbReference>
<accession>A0A4Z0BV72</accession>
<dbReference type="InterPro" id="IPR000639">
    <property type="entry name" value="Epox_hydrolase-like"/>
</dbReference>
<comment type="caution">
    <text evidence="4">The sequence shown here is derived from an EMBL/GenBank/DDBJ whole genome shotgun (WGS) entry which is preliminary data.</text>
</comment>
<proteinExistence type="predicted"/>
<protein>
    <submittedName>
        <fullName evidence="4">Alpha/beta hydrolase</fullName>
    </submittedName>
</protein>
<dbReference type="AlphaFoldDB" id="A0A4Z0BV72"/>
<feature type="signal peptide" evidence="2">
    <location>
        <begin position="1"/>
        <end position="18"/>
    </location>
</feature>